<evidence type="ECO:0000313" key="2">
    <source>
        <dbReference type="Proteomes" id="UP001314229"/>
    </source>
</evidence>
<dbReference type="EMBL" id="CAWUFR010000192">
    <property type="protein sequence ID" value="CAK6972104.1"/>
    <property type="molecule type" value="Genomic_DNA"/>
</dbReference>
<keyword evidence="2" id="KW-1185">Reference proteome</keyword>
<accession>A0AAV1PME1</accession>
<sequence>MAAVVSPSDCQRERVRDRRISCSSFPAAPHPPDPQICSHIAVNGDAFRDCRNVHHTR</sequence>
<comment type="caution">
    <text evidence="1">The sequence shown here is derived from an EMBL/GenBank/DDBJ whole genome shotgun (WGS) entry which is preliminary data.</text>
</comment>
<reference evidence="1 2" key="1">
    <citation type="submission" date="2024-01" db="EMBL/GenBank/DDBJ databases">
        <authorList>
            <person name="Alioto T."/>
            <person name="Alioto T."/>
            <person name="Gomez Garrido J."/>
        </authorList>
    </citation>
    <scope>NUCLEOTIDE SEQUENCE [LARGE SCALE GENOMIC DNA]</scope>
</reference>
<protein>
    <submittedName>
        <fullName evidence="1">Uncharacterized protein</fullName>
    </submittedName>
</protein>
<dbReference type="AlphaFoldDB" id="A0AAV1PME1"/>
<gene>
    <name evidence="1" type="ORF">FSCOSCO3_A024797</name>
</gene>
<evidence type="ECO:0000313" key="1">
    <source>
        <dbReference type="EMBL" id="CAK6972104.1"/>
    </source>
</evidence>
<dbReference type="Proteomes" id="UP001314229">
    <property type="component" value="Unassembled WGS sequence"/>
</dbReference>
<proteinExistence type="predicted"/>
<name>A0AAV1PME1_SCOSC</name>
<organism evidence="1 2">
    <name type="scientific">Scomber scombrus</name>
    <name type="common">Atlantic mackerel</name>
    <name type="synonym">Scomber vernalis</name>
    <dbReference type="NCBI Taxonomy" id="13677"/>
    <lineage>
        <taxon>Eukaryota</taxon>
        <taxon>Metazoa</taxon>
        <taxon>Chordata</taxon>
        <taxon>Craniata</taxon>
        <taxon>Vertebrata</taxon>
        <taxon>Euteleostomi</taxon>
        <taxon>Actinopterygii</taxon>
        <taxon>Neopterygii</taxon>
        <taxon>Teleostei</taxon>
        <taxon>Neoteleostei</taxon>
        <taxon>Acanthomorphata</taxon>
        <taxon>Pelagiaria</taxon>
        <taxon>Scombriformes</taxon>
        <taxon>Scombridae</taxon>
        <taxon>Scomber</taxon>
    </lineage>
</organism>